<dbReference type="AlphaFoldDB" id="A7TTI3"/>
<dbReference type="InterPro" id="IPR012340">
    <property type="entry name" value="NA-bd_OB-fold"/>
</dbReference>
<dbReference type="KEGG" id="vpo:Kpol_221p3"/>
<dbReference type="OrthoDB" id="4067010at2759"/>
<evidence type="ECO:0000313" key="3">
    <source>
        <dbReference type="EMBL" id="EDO14425.1"/>
    </source>
</evidence>
<dbReference type="Proteomes" id="UP000000267">
    <property type="component" value="Unassembled WGS sequence"/>
</dbReference>
<proteinExistence type="predicted"/>
<evidence type="ECO:0000259" key="2">
    <source>
        <dbReference type="SMART" id="SM00976"/>
    </source>
</evidence>
<keyword evidence="4" id="KW-1185">Reference proteome</keyword>
<dbReference type="SUPFAM" id="SSF50249">
    <property type="entry name" value="Nucleic acid-binding proteins"/>
    <property type="match status" value="1"/>
</dbReference>
<dbReference type="HOGENOM" id="CLU_346525_0_0_1"/>
<reference evidence="3 4" key="1">
    <citation type="journal article" date="2007" name="Proc. Natl. Acad. Sci. U.S.A.">
        <title>Independent sorting-out of thousands of duplicated gene pairs in two yeast species descended from a whole-genome duplication.</title>
        <authorList>
            <person name="Scannell D.R."/>
            <person name="Frank A.C."/>
            <person name="Conant G.C."/>
            <person name="Byrne K.P."/>
            <person name="Woolfit M."/>
            <person name="Wolfe K.H."/>
        </authorList>
    </citation>
    <scope>NUCLEOTIDE SEQUENCE [LARGE SCALE GENOMIC DNA]</scope>
    <source>
        <strain evidence="4">ATCC 22028 / DSM 70294 / BCRC 21397 / CBS 2163 / NBRC 10782 / NRRL Y-8283 / UCD 57-17</strain>
    </source>
</reference>
<evidence type="ECO:0000256" key="1">
    <source>
        <dbReference type="SAM" id="MobiDB-lite"/>
    </source>
</evidence>
<feature type="region of interest" description="Disordered" evidence="1">
    <location>
        <begin position="359"/>
        <end position="404"/>
    </location>
</feature>
<dbReference type="Pfam" id="PF02765">
    <property type="entry name" value="POT1"/>
    <property type="match status" value="1"/>
</dbReference>
<dbReference type="PhylomeDB" id="A7TTI3"/>
<dbReference type="Gene3D" id="2.40.50.810">
    <property type="match status" value="1"/>
</dbReference>
<protein>
    <recommendedName>
        <fullName evidence="2">Telomeric single stranded DNA binding POT1/Cdc13 domain-containing protein</fullName>
    </recommendedName>
</protein>
<dbReference type="InterPro" id="IPR040650">
    <property type="entry name" value="Cdc13_OB2"/>
</dbReference>
<dbReference type="InParanoid" id="A7TTI3"/>
<dbReference type="GO" id="GO:0000723">
    <property type="term" value="P:telomere maintenance"/>
    <property type="evidence" value="ECO:0007669"/>
    <property type="project" value="InterPro"/>
</dbReference>
<sequence length="801" mass="92525">MTTRQFYGLLTCIKVEENKFRLTLHDGDHLYSIFISDDPKNYQVAKICASLICRFYNIEIEFEKQPYQFAAIHLTKICILQLQVYNSKNSIDDIKPLNLETVTRFVKSGNEEVTNIIKYLIDLDQDSTESFSFDEIPFALPEDFVLVIDSLKSNELSFLSRESSGFNGQVKSEIDDEYFDTAQSSVSQIQRPATSSAFETFRNVERNLSKKRKLSEIVTSPAPIVAKSSVFIDAPLGEVHSITGTIAGTYPSDFKDLSDLKDTILRLYIIPREWETEAERQILIPNSNCIEVLILDASEIHKFFGRLVNDSQSFREVISSTEFFIRLERAKLQLENSFHTFYWTFQTVNISGQSQNTSIQNLDPSSSFMPSRNLLSSSTESIPPTSFKPQQSTPNKNDRKNPSRIDPLIQFKDLVLNESEIKYVTMMGLLVSCSFEHKSFAKLIFTDFTKNNVTQNFLFDRFLIDYNNKIDIDEGFRVVMYLNQFEKFEKSIIEAYGYEIKKMFINDNENLTHKGIICKLSLKVKMFNGKLNAILRECSLIRNEGIQNLKIDEKLQLESIHKQILERIPQRALVWNFHSYAICVPLVKQSNETITLKYETQVTPDEIHINESLDSDDDFDTISQLEDYEVRSHLDVTRNINQYNNEKLVKGDDFNELNLANPKDNIVYEIDCQIMNIKYNMSYLSILVTNDFVTNNFIDPTRMLRIDITNVDNLKQLLDIQISETQLTDIIKDKSNPIIAKIDDLINESVVLRIKRKLVQLSLNSKLAIWNPYTCTSNKHIVDQYSENVQVSNVITVKKEQ</sequence>
<gene>
    <name evidence="3" type="ORF">Kpol_221p3</name>
</gene>
<dbReference type="GeneID" id="5542416"/>
<feature type="domain" description="Telomeric single stranded DNA binding POT1/Cdc13" evidence="2">
    <location>
        <begin position="408"/>
        <end position="565"/>
    </location>
</feature>
<organism evidence="4">
    <name type="scientific">Vanderwaltozyma polyspora (strain ATCC 22028 / DSM 70294 / BCRC 21397 / CBS 2163 / NBRC 10782 / NRRL Y-8283 / UCD 57-17)</name>
    <name type="common">Kluyveromyces polysporus</name>
    <dbReference type="NCBI Taxonomy" id="436907"/>
    <lineage>
        <taxon>Eukaryota</taxon>
        <taxon>Fungi</taxon>
        <taxon>Dikarya</taxon>
        <taxon>Ascomycota</taxon>
        <taxon>Saccharomycotina</taxon>
        <taxon>Saccharomycetes</taxon>
        <taxon>Saccharomycetales</taxon>
        <taxon>Saccharomycetaceae</taxon>
        <taxon>Vanderwaltozyma</taxon>
    </lineage>
</organism>
<dbReference type="GO" id="GO:0003677">
    <property type="term" value="F:DNA binding"/>
    <property type="evidence" value="ECO:0007669"/>
    <property type="project" value="InterPro"/>
</dbReference>
<dbReference type="GO" id="GO:0000781">
    <property type="term" value="C:chromosome, telomeric region"/>
    <property type="evidence" value="ECO:0007669"/>
    <property type="project" value="InterPro"/>
</dbReference>
<dbReference type="OMA" id="DEIHINE"/>
<dbReference type="RefSeq" id="XP_001642283.1">
    <property type="nucleotide sequence ID" value="XM_001642233.1"/>
</dbReference>
<accession>A7TTI3</accession>
<dbReference type="Pfam" id="PF18691">
    <property type="entry name" value="Cdc13_OB2"/>
    <property type="match status" value="1"/>
</dbReference>
<dbReference type="Gene3D" id="2.40.50.860">
    <property type="match status" value="1"/>
</dbReference>
<feature type="compositionally biased region" description="Polar residues" evidence="1">
    <location>
        <begin position="359"/>
        <end position="395"/>
    </location>
</feature>
<dbReference type="STRING" id="436907.A7TTI3"/>
<dbReference type="EMBL" id="DS480574">
    <property type="protein sequence ID" value="EDO14425.1"/>
    <property type="molecule type" value="Genomic_DNA"/>
</dbReference>
<evidence type="ECO:0000313" key="4">
    <source>
        <dbReference type="Proteomes" id="UP000000267"/>
    </source>
</evidence>
<dbReference type="Gene3D" id="2.40.50.140">
    <property type="entry name" value="Nucleic acid-binding proteins"/>
    <property type="match status" value="1"/>
</dbReference>
<dbReference type="InterPro" id="IPR011564">
    <property type="entry name" value="Telomer_end-bd_POT1/Cdc13"/>
</dbReference>
<name>A7TTI3_VANPO</name>
<dbReference type="SMART" id="SM00976">
    <property type="entry name" value="Telo_bind"/>
    <property type="match status" value="1"/>
</dbReference>
<dbReference type="eggNOG" id="ENOG502QU50">
    <property type="taxonomic scope" value="Eukaryota"/>
</dbReference>